<dbReference type="InterPro" id="IPR006311">
    <property type="entry name" value="TAT_signal"/>
</dbReference>
<dbReference type="InterPro" id="IPR038404">
    <property type="entry name" value="TRAP_DctP_sf"/>
</dbReference>
<dbReference type="PANTHER" id="PTHR33376">
    <property type="match status" value="1"/>
</dbReference>
<evidence type="ECO:0000256" key="1">
    <source>
        <dbReference type="ARBA" id="ARBA00022729"/>
    </source>
</evidence>
<dbReference type="Gene3D" id="3.40.190.170">
    <property type="entry name" value="Bacterial extracellular solute-binding protein, family 7"/>
    <property type="match status" value="1"/>
</dbReference>
<gene>
    <name evidence="3" type="ORF">DF220_00275</name>
</gene>
<name>A0A2U1SXY0_9MICO</name>
<dbReference type="PROSITE" id="PS51257">
    <property type="entry name" value="PROKAR_LIPOPROTEIN"/>
    <property type="match status" value="1"/>
</dbReference>
<accession>A0A2U1SXY0</accession>
<dbReference type="EMBL" id="QEEX01000001">
    <property type="protein sequence ID" value="PWB96452.1"/>
    <property type="molecule type" value="Genomic_DNA"/>
</dbReference>
<dbReference type="AlphaFoldDB" id="A0A2U1SXY0"/>
<protein>
    <submittedName>
        <fullName evidence="3">tRNA modification GTPase</fullName>
    </submittedName>
</protein>
<sequence length="346" mass="37742">MVTRMNRRGIIAGSAFTAVTLAMTGCSAGGNSAAPADGDNPVTLTVSITQNEQTPNYYCGVELLKERLEDADMGFTVDLYPSSQLGPHADRFPMVQSGDIDIDLLGGSELATTFPAIEAVDAAYAFDDVDHAFAWIDEDADELFTAFHEQTGVQILDGWFFGNRTFTTKDLEVRSPDDLKGAPIRFPNSPGFLANAEALGVTNPVAVAVEELYTALQQGIAAGQENPIPATHSSSYDEVLNVAVLNNHNVGLQFPLVSDKTFEKMNDEQAELLKQTIRDIRPENRQCVEDETEEILDGYRANDGFTVIEQDEIDMEAFISKAEAHFSEYYSGDTLKAYKSIRAAAN</sequence>
<evidence type="ECO:0000313" key="4">
    <source>
        <dbReference type="Proteomes" id="UP000244978"/>
    </source>
</evidence>
<evidence type="ECO:0000313" key="3">
    <source>
        <dbReference type="EMBL" id="PWB96452.1"/>
    </source>
</evidence>
<reference evidence="4" key="1">
    <citation type="submission" date="2018-04" db="EMBL/GenBank/DDBJ databases">
        <authorList>
            <person name="Liu S."/>
            <person name="Wang Z."/>
            <person name="Li J."/>
        </authorList>
    </citation>
    <scope>NUCLEOTIDE SEQUENCE [LARGE SCALE GENOMIC DNA]</scope>
    <source>
        <strain evidence="4">S1194</strain>
    </source>
</reference>
<dbReference type="Proteomes" id="UP000244978">
    <property type="component" value="Unassembled WGS sequence"/>
</dbReference>
<dbReference type="PANTHER" id="PTHR33376:SF4">
    <property type="entry name" value="SIALIC ACID-BINDING PERIPLASMIC PROTEIN SIAP"/>
    <property type="match status" value="1"/>
</dbReference>
<dbReference type="Pfam" id="PF03480">
    <property type="entry name" value="DctP"/>
    <property type="match status" value="1"/>
</dbReference>
<evidence type="ECO:0000256" key="2">
    <source>
        <dbReference type="SAM" id="SignalP"/>
    </source>
</evidence>
<feature type="chain" id="PRO_5038764334" evidence="2">
    <location>
        <begin position="29"/>
        <end position="346"/>
    </location>
</feature>
<proteinExistence type="predicted"/>
<dbReference type="InterPro" id="IPR018389">
    <property type="entry name" value="DctP_fam"/>
</dbReference>
<keyword evidence="1 2" id="KW-0732">Signal</keyword>
<dbReference type="PROSITE" id="PS51318">
    <property type="entry name" value="TAT"/>
    <property type="match status" value="1"/>
</dbReference>
<feature type="signal peptide" evidence="2">
    <location>
        <begin position="1"/>
        <end position="28"/>
    </location>
</feature>
<dbReference type="NCBIfam" id="NF037995">
    <property type="entry name" value="TRAP_S1"/>
    <property type="match status" value="1"/>
</dbReference>
<comment type="caution">
    <text evidence="3">The sequence shown here is derived from an EMBL/GenBank/DDBJ whole genome shotgun (WGS) entry which is preliminary data.</text>
</comment>
<organism evidence="3 4">
    <name type="scientific">Homoserinimonas hongtaonis</name>
    <dbReference type="NCBI Taxonomy" id="2079791"/>
    <lineage>
        <taxon>Bacteria</taxon>
        <taxon>Bacillati</taxon>
        <taxon>Actinomycetota</taxon>
        <taxon>Actinomycetes</taxon>
        <taxon>Micrococcales</taxon>
        <taxon>Microbacteriaceae</taxon>
        <taxon>Homoserinimonas</taxon>
    </lineage>
</organism>
<keyword evidence="4" id="KW-1185">Reference proteome</keyword>
<dbReference type="GO" id="GO:0055085">
    <property type="term" value="P:transmembrane transport"/>
    <property type="evidence" value="ECO:0007669"/>
    <property type="project" value="InterPro"/>
</dbReference>
<dbReference type="RefSeq" id="WP_108996658.1">
    <property type="nucleotide sequence ID" value="NZ_QEEX01000001.1"/>
</dbReference>